<name>A0A8J3MW15_9CHLR</name>
<protein>
    <submittedName>
        <fullName evidence="1">Uncharacterized protein</fullName>
    </submittedName>
</protein>
<dbReference type="RefSeq" id="WP_220196379.1">
    <property type="nucleotide sequence ID" value="NZ_BNJF01000002.1"/>
</dbReference>
<proteinExistence type="predicted"/>
<reference evidence="1" key="1">
    <citation type="submission" date="2020-10" db="EMBL/GenBank/DDBJ databases">
        <title>Taxonomic study of unclassified bacteria belonging to the class Ktedonobacteria.</title>
        <authorList>
            <person name="Yabe S."/>
            <person name="Wang C.M."/>
            <person name="Zheng Y."/>
            <person name="Sakai Y."/>
            <person name="Cavaletti L."/>
            <person name="Monciardini P."/>
            <person name="Donadio S."/>
        </authorList>
    </citation>
    <scope>NUCLEOTIDE SEQUENCE</scope>
    <source>
        <strain evidence="1">SOSP1-1</strain>
    </source>
</reference>
<dbReference type="Pfam" id="PF13602">
    <property type="entry name" value="ADH_zinc_N_2"/>
    <property type="match status" value="1"/>
</dbReference>
<accession>A0A8J3MW15</accession>
<comment type="caution">
    <text evidence="1">The sequence shown here is derived from an EMBL/GenBank/DDBJ whole genome shotgun (WGS) entry which is preliminary data.</text>
</comment>
<dbReference type="EMBL" id="BNJF01000002">
    <property type="protein sequence ID" value="GHO47060.1"/>
    <property type="molecule type" value="Genomic_DNA"/>
</dbReference>
<sequence length="55" mass="5973">MQVNTTQLTEIATLIGEECVRVAYEAVLSLLEARKAHEIAKASHALGKVILRIVA</sequence>
<gene>
    <name evidence="1" type="ORF">KSX_52230</name>
</gene>
<evidence type="ECO:0000313" key="2">
    <source>
        <dbReference type="Proteomes" id="UP000612362"/>
    </source>
</evidence>
<evidence type="ECO:0000313" key="1">
    <source>
        <dbReference type="EMBL" id="GHO47060.1"/>
    </source>
</evidence>
<organism evidence="1 2">
    <name type="scientific">Ktedonospora formicarum</name>
    <dbReference type="NCBI Taxonomy" id="2778364"/>
    <lineage>
        <taxon>Bacteria</taxon>
        <taxon>Bacillati</taxon>
        <taxon>Chloroflexota</taxon>
        <taxon>Ktedonobacteria</taxon>
        <taxon>Ktedonobacterales</taxon>
        <taxon>Ktedonobacteraceae</taxon>
        <taxon>Ktedonospora</taxon>
    </lineage>
</organism>
<keyword evidence="2" id="KW-1185">Reference proteome</keyword>
<dbReference type="Proteomes" id="UP000612362">
    <property type="component" value="Unassembled WGS sequence"/>
</dbReference>
<dbReference type="AlphaFoldDB" id="A0A8J3MW15"/>